<dbReference type="InterPro" id="IPR002104">
    <property type="entry name" value="Integrase_catalytic"/>
</dbReference>
<dbReference type="InterPro" id="IPR010998">
    <property type="entry name" value="Integrase_recombinase_N"/>
</dbReference>
<dbReference type="Pfam" id="PF00589">
    <property type="entry name" value="Phage_integrase"/>
    <property type="match status" value="1"/>
</dbReference>
<dbReference type="GO" id="GO:0006310">
    <property type="term" value="P:DNA recombination"/>
    <property type="evidence" value="ECO:0007669"/>
    <property type="project" value="UniProtKB-KW"/>
</dbReference>
<dbReference type="InterPro" id="IPR000477">
    <property type="entry name" value="RT_dom"/>
</dbReference>
<dbReference type="SUPFAM" id="SSF56349">
    <property type="entry name" value="DNA breaking-rejoining enzymes"/>
    <property type="match status" value="1"/>
</dbReference>
<dbReference type="InterPro" id="IPR043128">
    <property type="entry name" value="Rev_trsase/Diguanyl_cyclase"/>
</dbReference>
<keyword evidence="2" id="KW-0233">DNA recombination</keyword>
<dbReference type="GO" id="GO:0015074">
    <property type="term" value="P:DNA integration"/>
    <property type="evidence" value="ECO:0007669"/>
    <property type="project" value="InterPro"/>
</dbReference>
<dbReference type="PROSITE" id="PS51898">
    <property type="entry name" value="TYR_RECOMBINASE"/>
    <property type="match status" value="1"/>
</dbReference>
<gene>
    <name evidence="5" type="ORF">HF086_011613</name>
</gene>
<dbReference type="CDD" id="cd03714">
    <property type="entry name" value="RT_DIRS1"/>
    <property type="match status" value="1"/>
</dbReference>
<evidence type="ECO:0008006" key="7">
    <source>
        <dbReference type="Google" id="ProtNLM"/>
    </source>
</evidence>
<dbReference type="PROSITE" id="PS50878">
    <property type="entry name" value="RT_POL"/>
    <property type="match status" value="1"/>
</dbReference>
<dbReference type="SUPFAM" id="SSF56672">
    <property type="entry name" value="DNA/RNA polymerases"/>
    <property type="match status" value="1"/>
</dbReference>
<name>A0A922MSC8_SPOEX</name>
<dbReference type="PANTHER" id="PTHR33050:SF7">
    <property type="entry name" value="RIBONUCLEASE H"/>
    <property type="match status" value="1"/>
</dbReference>
<dbReference type="Gene3D" id="1.10.150.130">
    <property type="match status" value="1"/>
</dbReference>
<dbReference type="InterPro" id="IPR013762">
    <property type="entry name" value="Integrase-like_cat_sf"/>
</dbReference>
<protein>
    <recommendedName>
        <fullName evidence="7">Reverse transcriptase domain-containing protein</fullName>
    </recommendedName>
</protein>
<evidence type="ECO:0000259" key="3">
    <source>
        <dbReference type="PROSITE" id="PS50878"/>
    </source>
</evidence>
<accession>A0A922MSC8</accession>
<keyword evidence="1" id="KW-0238">DNA-binding</keyword>
<dbReference type="EMBL" id="JACEFF010000210">
    <property type="protein sequence ID" value="KAH9641863.1"/>
    <property type="molecule type" value="Genomic_DNA"/>
</dbReference>
<dbReference type="AlphaFoldDB" id="A0A922MSC8"/>
<dbReference type="InterPro" id="IPR011010">
    <property type="entry name" value="DNA_brk_join_enz"/>
</dbReference>
<dbReference type="Pfam" id="PF00078">
    <property type="entry name" value="RVT_1"/>
    <property type="match status" value="1"/>
</dbReference>
<dbReference type="Gene3D" id="1.10.443.10">
    <property type="entry name" value="Intergrase catalytic core"/>
    <property type="match status" value="1"/>
</dbReference>
<feature type="domain" description="Tyr recombinase" evidence="4">
    <location>
        <begin position="673"/>
        <end position="879"/>
    </location>
</feature>
<evidence type="ECO:0000313" key="6">
    <source>
        <dbReference type="Proteomes" id="UP000814243"/>
    </source>
</evidence>
<reference evidence="5" key="1">
    <citation type="journal article" date="2021" name="G3 (Bethesda)">
        <title>Genome and transcriptome analysis of the beet armyworm Spodoptera exigua reveals targets for pest control. .</title>
        <authorList>
            <person name="Simon S."/>
            <person name="Breeschoten T."/>
            <person name="Jansen H.J."/>
            <person name="Dirks R.P."/>
            <person name="Schranz M.E."/>
            <person name="Ros V.I.D."/>
        </authorList>
    </citation>
    <scope>NUCLEOTIDE SEQUENCE</scope>
    <source>
        <strain evidence="5">TB_SE_WUR_2020</strain>
    </source>
</reference>
<dbReference type="PANTHER" id="PTHR33050">
    <property type="entry name" value="REVERSE TRANSCRIPTASE DOMAIN-CONTAINING PROTEIN"/>
    <property type="match status" value="1"/>
</dbReference>
<evidence type="ECO:0000256" key="2">
    <source>
        <dbReference type="ARBA" id="ARBA00023172"/>
    </source>
</evidence>
<evidence type="ECO:0000259" key="4">
    <source>
        <dbReference type="PROSITE" id="PS51898"/>
    </source>
</evidence>
<dbReference type="Proteomes" id="UP000814243">
    <property type="component" value="Unassembled WGS sequence"/>
</dbReference>
<dbReference type="GO" id="GO:0003677">
    <property type="term" value="F:DNA binding"/>
    <property type="evidence" value="ECO:0007669"/>
    <property type="project" value="UniProtKB-KW"/>
</dbReference>
<organism evidence="5 6">
    <name type="scientific">Spodoptera exigua</name>
    <name type="common">Beet armyworm</name>
    <name type="synonym">Noctua fulgens</name>
    <dbReference type="NCBI Taxonomy" id="7107"/>
    <lineage>
        <taxon>Eukaryota</taxon>
        <taxon>Metazoa</taxon>
        <taxon>Ecdysozoa</taxon>
        <taxon>Arthropoda</taxon>
        <taxon>Hexapoda</taxon>
        <taxon>Insecta</taxon>
        <taxon>Pterygota</taxon>
        <taxon>Neoptera</taxon>
        <taxon>Endopterygota</taxon>
        <taxon>Lepidoptera</taxon>
        <taxon>Glossata</taxon>
        <taxon>Ditrysia</taxon>
        <taxon>Noctuoidea</taxon>
        <taxon>Noctuidae</taxon>
        <taxon>Amphipyrinae</taxon>
        <taxon>Spodoptera</taxon>
    </lineage>
</organism>
<dbReference type="CDD" id="cd09275">
    <property type="entry name" value="RNase_HI_RT_DIRS1"/>
    <property type="match status" value="1"/>
</dbReference>
<evidence type="ECO:0000313" key="5">
    <source>
        <dbReference type="EMBL" id="KAH9641863.1"/>
    </source>
</evidence>
<comment type="caution">
    <text evidence="5">The sequence shown here is derived from an EMBL/GenBank/DDBJ whole genome shotgun (WGS) entry which is preliminary data.</text>
</comment>
<dbReference type="Gene3D" id="3.30.70.270">
    <property type="match status" value="1"/>
</dbReference>
<dbReference type="Gene3D" id="3.10.10.10">
    <property type="entry name" value="HIV Type 1 Reverse Transcriptase, subunit A, domain 1"/>
    <property type="match status" value="1"/>
</dbReference>
<dbReference type="GO" id="GO:0071897">
    <property type="term" value="P:DNA biosynthetic process"/>
    <property type="evidence" value="ECO:0007669"/>
    <property type="project" value="UniProtKB-ARBA"/>
</dbReference>
<feature type="domain" description="Reverse transcriptase" evidence="3">
    <location>
        <begin position="53"/>
        <end position="235"/>
    </location>
</feature>
<evidence type="ECO:0000256" key="1">
    <source>
        <dbReference type="ARBA" id="ARBA00023125"/>
    </source>
</evidence>
<dbReference type="InterPro" id="IPR043502">
    <property type="entry name" value="DNA/RNA_pol_sf"/>
</dbReference>
<proteinExistence type="predicted"/>
<dbReference type="InterPro" id="IPR052055">
    <property type="entry name" value="Hepadnavirus_pol/RT"/>
</dbReference>
<sequence length="889" mass="102948">MITYDPMILSYIKGYKIPFSRLPFQTVPPKVPKYSESEKAHLIEAIDNLLSLGAISKCKARSDQYLSNIFLIPKPNGKMRFILNLKSLNQFINTSHFKLEDLRTVLKLISRNSYLCTIDLKDAYYLIKIDKDYRKYLRFQFEESIYEFNILPFGLNTAPFVFTKVMKPVIRLLRTRGYLSTIYLDDICIIGHDYETCSNNLQETRRLLISLGFIINKEKSNFSPSHSCTYLGYILDTKRFEVRLPKEKIKRIKLEIKRISLLKQCKIRTFASFVGLLVSACPAVEYGWLYTKLFERYKYLSLKNTNNNYEAVMTIPKTLKSDFEWWNNAIDHSSCKIKIDNYDLVIFSDASTTGWGVACGDQRASGLWNDDEIKQHINYLEIMAAYIGLKIFAKDLSNSQILLRIDNTTAISYINRMGGIQFPHLTHVTKQLWQWCEYKSLYVFASYIRSSENFEADQESRRLHPDIEWQLADYAYHKIEATFGSPDIDLFASRLNNKCQRYVSWHRDPDAYAVNSFTISWSDFYFYAFPPFTMILKSLRKILLDRAEGIMSPPHTQQHYPGGRDLIREAMIRRGIPPTAMDIVLNSLSVNSYKQYEGCYKKWFIYCNENKLNMYEVTIPNIIDFLTIAYNDGAQYGTLNSYRSALSLISKENISRNEDIKRFFKGIFRSRPPLPKYNETWDTSLVLNYLEKWYPNTTLSLKKLSKKLVTLLALVTAHRMQTLSKIRISNIEKFPKDIKIKIPDLIKTSRIGTLQPLLVIPFFDQKPGICPATAILSYLEMTEGLRNNTDHLFISYNKPHKSVGAQTLSRWVKHTLSLSGIDTSTFTAHSTRHAATSAAHKLGVNIEQIRKSAGWSSSSQTFAKFYNRPINNVANDCFALTILNDSIKK</sequence>